<gene>
    <name evidence="1" type="ORF">GCM10011379_01450</name>
</gene>
<organism evidence="1 2">
    <name type="scientific">Filimonas zeae</name>
    <dbReference type="NCBI Taxonomy" id="1737353"/>
    <lineage>
        <taxon>Bacteria</taxon>
        <taxon>Pseudomonadati</taxon>
        <taxon>Bacteroidota</taxon>
        <taxon>Chitinophagia</taxon>
        <taxon>Chitinophagales</taxon>
        <taxon>Chitinophagaceae</taxon>
        <taxon>Filimonas</taxon>
    </lineage>
</organism>
<proteinExistence type="predicted"/>
<sequence length="189" mass="22415">MTSDFSFDTPEQHECDYLIPHLREAHSILDYKTLSNLAENARGKGIFYGDVEEEHVTLFKLMLNISLDLLQQPEAFLSADIWSFIATCYDIHFHQIQLNEYPADTAGLFFELTRNVLQPAFYKLYTEAGSVQHWYNTCIYFIKMADGWFSTRKREFIDIYTLLQPWMNHQDTDLNEYWSDIYKDLTSQY</sequence>
<evidence type="ECO:0000313" key="2">
    <source>
        <dbReference type="Proteomes" id="UP000627292"/>
    </source>
</evidence>
<protein>
    <submittedName>
        <fullName evidence="1">Uncharacterized protein</fullName>
    </submittedName>
</protein>
<dbReference type="RefSeq" id="WP_188949713.1">
    <property type="nucleotide sequence ID" value="NZ_BMIB01000001.1"/>
</dbReference>
<keyword evidence="2" id="KW-1185">Reference proteome</keyword>
<reference evidence="1" key="2">
    <citation type="submission" date="2020-09" db="EMBL/GenBank/DDBJ databases">
        <authorList>
            <person name="Sun Q."/>
            <person name="Zhou Y."/>
        </authorList>
    </citation>
    <scope>NUCLEOTIDE SEQUENCE</scope>
    <source>
        <strain evidence="1">CGMCC 1.15290</strain>
    </source>
</reference>
<name>A0A917IKG4_9BACT</name>
<dbReference type="Proteomes" id="UP000627292">
    <property type="component" value="Unassembled WGS sequence"/>
</dbReference>
<reference evidence="1" key="1">
    <citation type="journal article" date="2014" name="Int. J. Syst. Evol. Microbiol.">
        <title>Complete genome sequence of Corynebacterium casei LMG S-19264T (=DSM 44701T), isolated from a smear-ripened cheese.</title>
        <authorList>
            <consortium name="US DOE Joint Genome Institute (JGI-PGF)"/>
            <person name="Walter F."/>
            <person name="Albersmeier A."/>
            <person name="Kalinowski J."/>
            <person name="Ruckert C."/>
        </authorList>
    </citation>
    <scope>NUCLEOTIDE SEQUENCE</scope>
    <source>
        <strain evidence="1">CGMCC 1.15290</strain>
    </source>
</reference>
<dbReference type="EMBL" id="BMIB01000001">
    <property type="protein sequence ID" value="GGH57123.1"/>
    <property type="molecule type" value="Genomic_DNA"/>
</dbReference>
<comment type="caution">
    <text evidence="1">The sequence shown here is derived from an EMBL/GenBank/DDBJ whole genome shotgun (WGS) entry which is preliminary data.</text>
</comment>
<evidence type="ECO:0000313" key="1">
    <source>
        <dbReference type="EMBL" id="GGH57123.1"/>
    </source>
</evidence>
<accession>A0A917IKG4</accession>
<dbReference type="AlphaFoldDB" id="A0A917IKG4"/>